<reference evidence="3 4" key="1">
    <citation type="submission" date="2019-01" db="EMBL/GenBank/DDBJ databases">
        <title>Complete genome sequence of Campylobacter bacteriophage CP20.</title>
        <authorList>
            <person name="Connerton I.F."/>
        </authorList>
    </citation>
    <scope>NUCLEOTIDE SEQUENCE [LARGE SCALE GENOMIC DNA]</scope>
</reference>
<proteinExistence type="predicted"/>
<dbReference type="Pfam" id="PF17989">
    <property type="entry name" value="ALP_N"/>
    <property type="match status" value="1"/>
</dbReference>
<protein>
    <submittedName>
        <fullName evidence="3">Uncharacterized protein</fullName>
    </submittedName>
</protein>
<evidence type="ECO:0000313" key="3">
    <source>
        <dbReference type="EMBL" id="QAU04813.1"/>
    </source>
</evidence>
<evidence type="ECO:0000259" key="2">
    <source>
        <dbReference type="Pfam" id="PF21522"/>
    </source>
</evidence>
<dbReference type="InterPro" id="IPR040607">
    <property type="entry name" value="ALP_N"/>
</dbReference>
<dbReference type="Proteomes" id="UP000290538">
    <property type="component" value="Segment"/>
</dbReference>
<organism evidence="3 4">
    <name type="scientific">Campylobacter phage CP20</name>
    <dbReference type="NCBI Taxonomy" id="2506428"/>
    <lineage>
        <taxon>Viruses</taxon>
        <taxon>Duplodnaviria</taxon>
        <taxon>Heunggongvirae</taxon>
        <taxon>Uroviricota</taxon>
        <taxon>Caudoviricetes</taxon>
        <taxon>Connertonviridae</taxon>
        <taxon>Firehammervirus</taxon>
        <taxon>Firehammervirus CPt10</taxon>
    </lineage>
</organism>
<feature type="domain" description="Actin homologue MreB-like C-terminal" evidence="2">
    <location>
        <begin position="174"/>
        <end position="291"/>
    </location>
</feature>
<sequence>MKTEKVILGVDIGYSFVKVCVGTGDGQIIKKFKFPSVIGQTKKLEGVQNDNIVHYNERYYMVGEDAKHLPSSNIIDLDTYKNLEYFGPLLLNHAVKIAKLSKVDLIVSGLSIAEIKQSGYFQNVLSHFVVDGTEYNYNVMLLPQGAGAKLSYEKFGNDFPNLQKEYLGDSTYCIVDIGFNTLDLVLVNKGVTSPELFEGISQHGLMKIASQVAKLVNEKHNRSISLPEAREILDTGVYKLRGQKYDYAKEIEGIKKEYLREILALVNERYSNILDKLDFLVVLGGGAHIFKSSSDGYIRCVIKDTEYYNAIGEFIFGTNNIDSIETND</sequence>
<dbReference type="Pfam" id="PF21522">
    <property type="entry name" value="MreB-like_C"/>
    <property type="match status" value="1"/>
</dbReference>
<feature type="domain" description="Actin-like protein N-terminal" evidence="1">
    <location>
        <begin position="9"/>
        <end position="147"/>
    </location>
</feature>
<name>A0A410T7J9_9CAUD</name>
<dbReference type="Gene3D" id="3.30.420.40">
    <property type="match status" value="2"/>
</dbReference>
<evidence type="ECO:0000259" key="1">
    <source>
        <dbReference type="Pfam" id="PF17989"/>
    </source>
</evidence>
<dbReference type="EMBL" id="MK408758">
    <property type="protein sequence ID" value="QAU04813.1"/>
    <property type="molecule type" value="Genomic_DNA"/>
</dbReference>
<dbReference type="InterPro" id="IPR049067">
    <property type="entry name" value="MreB-like_C"/>
</dbReference>
<accession>A0A410T7J9</accession>
<dbReference type="InterPro" id="IPR043129">
    <property type="entry name" value="ATPase_NBD"/>
</dbReference>
<dbReference type="SUPFAM" id="SSF53067">
    <property type="entry name" value="Actin-like ATPase domain"/>
    <property type="match status" value="2"/>
</dbReference>
<evidence type="ECO:0000313" key="4">
    <source>
        <dbReference type="Proteomes" id="UP000290538"/>
    </source>
</evidence>